<gene>
    <name evidence="2" type="ORF">ACFPFU_16085</name>
</gene>
<dbReference type="GO" id="GO:0016853">
    <property type="term" value="F:isomerase activity"/>
    <property type="evidence" value="ECO:0007669"/>
    <property type="project" value="UniProtKB-KW"/>
</dbReference>
<evidence type="ECO:0000313" key="2">
    <source>
        <dbReference type="EMBL" id="MFC4873220.1"/>
    </source>
</evidence>
<dbReference type="InterPro" id="IPR036237">
    <property type="entry name" value="Xyl_isomerase-like_sf"/>
</dbReference>
<dbReference type="InterPro" id="IPR013022">
    <property type="entry name" value="Xyl_isomerase-like_TIM-brl"/>
</dbReference>
<accession>A0ABV9T3D2</accession>
<protein>
    <submittedName>
        <fullName evidence="2">Sugar phosphate isomerase/epimerase family protein</fullName>
    </submittedName>
</protein>
<dbReference type="EMBL" id="JBHSJJ010000009">
    <property type="protein sequence ID" value="MFC4873220.1"/>
    <property type="molecule type" value="Genomic_DNA"/>
</dbReference>
<dbReference type="Gene3D" id="3.20.20.150">
    <property type="entry name" value="Divalent-metal-dependent TIM barrel enzymes"/>
    <property type="match status" value="1"/>
</dbReference>
<feature type="domain" description="Xylose isomerase-like TIM barrel" evidence="1">
    <location>
        <begin position="28"/>
        <end position="314"/>
    </location>
</feature>
<reference evidence="3" key="1">
    <citation type="journal article" date="2019" name="Int. J. Syst. Evol. Microbiol.">
        <title>The Global Catalogue of Microorganisms (GCM) 10K type strain sequencing project: providing services to taxonomists for standard genome sequencing and annotation.</title>
        <authorList>
            <consortium name="The Broad Institute Genomics Platform"/>
            <consortium name="The Broad Institute Genome Sequencing Center for Infectious Disease"/>
            <person name="Wu L."/>
            <person name="Ma J."/>
        </authorList>
    </citation>
    <scope>NUCLEOTIDE SEQUENCE [LARGE SCALE GENOMIC DNA]</scope>
    <source>
        <strain evidence="3">CGMCC 4.7466</strain>
    </source>
</reference>
<dbReference type="Pfam" id="PF01261">
    <property type="entry name" value="AP_endonuc_2"/>
    <property type="match status" value="1"/>
</dbReference>
<sequence>MKLSLDVIGYGGYFTAPGEKLGLEEAIKRAAKTGYDAACIYAHRPLGFPMDLDTERRKKIVDLYQELELEMGAVVCCTNFMQGNHVLLYPQEKEIMYVKECIKMAKEMGSGIVRILSAFYGYFQNPHASTGYGFPAFESRSKRVSRAEDWLEAWHEVRSGLTEVAQYAEEQGILLALQTHPEILGNNDEALEILNEVNVPSLKIGLDLPLLESQDPDFIRNTVHKMKDHMVYSHTISLAKNQTIGGAPYSWEEVAPGSEKDPMQWEVFIQALKEINYEGLLSAEICSPVVVKGHKLGSLKTIDERYAESLEYMKGLLLKHDCYTGQKDISHSERK</sequence>
<comment type="caution">
    <text evidence="2">The sequence shown here is derived from an EMBL/GenBank/DDBJ whole genome shotgun (WGS) entry which is preliminary data.</text>
</comment>
<dbReference type="SUPFAM" id="SSF51658">
    <property type="entry name" value="Xylose isomerase-like"/>
    <property type="match status" value="1"/>
</dbReference>
<evidence type="ECO:0000313" key="3">
    <source>
        <dbReference type="Proteomes" id="UP001595818"/>
    </source>
</evidence>
<organism evidence="2 3">
    <name type="scientific">Negadavirga shengliensis</name>
    <dbReference type="NCBI Taxonomy" id="1389218"/>
    <lineage>
        <taxon>Bacteria</taxon>
        <taxon>Pseudomonadati</taxon>
        <taxon>Bacteroidota</taxon>
        <taxon>Cytophagia</taxon>
        <taxon>Cytophagales</taxon>
        <taxon>Cyclobacteriaceae</taxon>
        <taxon>Negadavirga</taxon>
    </lineage>
</organism>
<dbReference type="PANTHER" id="PTHR12110:SF21">
    <property type="entry name" value="XYLOSE ISOMERASE-LIKE TIM BARREL DOMAIN-CONTAINING PROTEIN"/>
    <property type="match status" value="1"/>
</dbReference>
<proteinExistence type="predicted"/>
<keyword evidence="3" id="KW-1185">Reference proteome</keyword>
<name>A0ABV9T3D2_9BACT</name>
<dbReference type="RefSeq" id="WP_377065859.1">
    <property type="nucleotide sequence ID" value="NZ_JBHSJJ010000009.1"/>
</dbReference>
<keyword evidence="2" id="KW-0413">Isomerase</keyword>
<evidence type="ECO:0000259" key="1">
    <source>
        <dbReference type="Pfam" id="PF01261"/>
    </source>
</evidence>
<dbReference type="Proteomes" id="UP001595818">
    <property type="component" value="Unassembled WGS sequence"/>
</dbReference>
<dbReference type="InterPro" id="IPR050312">
    <property type="entry name" value="IolE/XylAMocC-like"/>
</dbReference>
<dbReference type="PANTHER" id="PTHR12110">
    <property type="entry name" value="HYDROXYPYRUVATE ISOMERASE"/>
    <property type="match status" value="1"/>
</dbReference>